<evidence type="ECO:0000313" key="4">
    <source>
        <dbReference type="Proteomes" id="UP001585080"/>
    </source>
</evidence>
<keyword evidence="2" id="KW-1133">Transmembrane helix</keyword>
<comment type="caution">
    <text evidence="3">The sequence shown here is derived from an EMBL/GenBank/DDBJ whole genome shotgun (WGS) entry which is preliminary data.</text>
</comment>
<keyword evidence="2" id="KW-0472">Membrane</keyword>
<feature type="compositionally biased region" description="Pro residues" evidence="1">
    <location>
        <begin position="1"/>
        <end position="19"/>
    </location>
</feature>
<accession>A0ABV5E5J7</accession>
<organism evidence="3 4">
    <name type="scientific">Streptomyces broussonetiae</name>
    <dbReference type="NCBI Taxonomy" id="2686304"/>
    <lineage>
        <taxon>Bacteria</taxon>
        <taxon>Bacillati</taxon>
        <taxon>Actinomycetota</taxon>
        <taxon>Actinomycetes</taxon>
        <taxon>Kitasatosporales</taxon>
        <taxon>Streptomycetaceae</taxon>
        <taxon>Streptomyces</taxon>
    </lineage>
</organism>
<evidence type="ECO:0000256" key="1">
    <source>
        <dbReference type="SAM" id="MobiDB-lite"/>
    </source>
</evidence>
<name>A0ABV5E5J7_9ACTN</name>
<feature type="transmembrane region" description="Helical" evidence="2">
    <location>
        <begin position="27"/>
        <end position="49"/>
    </location>
</feature>
<dbReference type="RefSeq" id="WP_376731094.1">
    <property type="nucleotide sequence ID" value="NZ_JAYMRP010000003.1"/>
</dbReference>
<protein>
    <recommendedName>
        <fullName evidence="5">DUF732 domain-containing protein</fullName>
    </recommendedName>
</protein>
<feature type="region of interest" description="Disordered" evidence="1">
    <location>
        <begin position="1"/>
        <end position="24"/>
    </location>
</feature>
<reference evidence="3 4" key="1">
    <citation type="submission" date="2024-01" db="EMBL/GenBank/DDBJ databases">
        <title>Genome mining of biosynthetic gene clusters to explore secondary metabolites of Streptomyces sp.</title>
        <authorList>
            <person name="Baig A."/>
            <person name="Ajitkumar Shintre N."/>
            <person name="Kumar H."/>
            <person name="Anbarasu A."/>
            <person name="Ramaiah S."/>
        </authorList>
    </citation>
    <scope>NUCLEOTIDE SEQUENCE [LARGE SCALE GENOMIC DNA]</scope>
    <source>
        <strain evidence="3 4">A57</strain>
    </source>
</reference>
<sequence length="145" mass="15446">MSYPQYQPPPAWGPPPPPPKKNRWKKILGIGCGGIVGFFVIALAIGAAVGPPEDTDDKSKPAPKTSTSAPPEPASPTPTSAGLSERDITRLSVDMVWDGYTEPQRDVLCAGVEANGPGWFADQLESDNLDRDYAGQLVEEKCAAR</sequence>
<gene>
    <name evidence="3" type="ORF">VSS16_05105</name>
</gene>
<evidence type="ECO:0008006" key="5">
    <source>
        <dbReference type="Google" id="ProtNLM"/>
    </source>
</evidence>
<evidence type="ECO:0000256" key="2">
    <source>
        <dbReference type="SAM" id="Phobius"/>
    </source>
</evidence>
<feature type="region of interest" description="Disordered" evidence="1">
    <location>
        <begin position="50"/>
        <end position="87"/>
    </location>
</feature>
<keyword evidence="2" id="KW-0812">Transmembrane</keyword>
<evidence type="ECO:0000313" key="3">
    <source>
        <dbReference type="EMBL" id="MFB8772112.1"/>
    </source>
</evidence>
<dbReference type="Proteomes" id="UP001585080">
    <property type="component" value="Unassembled WGS sequence"/>
</dbReference>
<proteinExistence type="predicted"/>
<keyword evidence="4" id="KW-1185">Reference proteome</keyword>
<dbReference type="EMBL" id="JAYMRP010000003">
    <property type="protein sequence ID" value="MFB8772112.1"/>
    <property type="molecule type" value="Genomic_DNA"/>
</dbReference>